<evidence type="ECO:0000313" key="1">
    <source>
        <dbReference type="EMBL" id="GAI10709.1"/>
    </source>
</evidence>
<feature type="non-terminal residue" evidence="1">
    <location>
        <position position="31"/>
    </location>
</feature>
<protein>
    <submittedName>
        <fullName evidence="1">Uncharacterized protein</fullName>
    </submittedName>
</protein>
<dbReference type="EMBL" id="BARV01010313">
    <property type="protein sequence ID" value="GAI10709.1"/>
    <property type="molecule type" value="Genomic_DNA"/>
</dbReference>
<accession>X1MWF3</accession>
<sequence length="31" mass="3307">MVNGFIAQLATKVRAIGFGLRAAFLISSKLI</sequence>
<organism evidence="1">
    <name type="scientific">marine sediment metagenome</name>
    <dbReference type="NCBI Taxonomy" id="412755"/>
    <lineage>
        <taxon>unclassified sequences</taxon>
        <taxon>metagenomes</taxon>
        <taxon>ecological metagenomes</taxon>
    </lineage>
</organism>
<comment type="caution">
    <text evidence="1">The sequence shown here is derived from an EMBL/GenBank/DDBJ whole genome shotgun (WGS) entry which is preliminary data.</text>
</comment>
<reference evidence="1" key="1">
    <citation type="journal article" date="2014" name="Front. Microbiol.">
        <title>High frequency of phylogenetically diverse reductive dehalogenase-homologous genes in deep subseafloor sedimentary metagenomes.</title>
        <authorList>
            <person name="Kawai M."/>
            <person name="Futagami T."/>
            <person name="Toyoda A."/>
            <person name="Takaki Y."/>
            <person name="Nishi S."/>
            <person name="Hori S."/>
            <person name="Arai W."/>
            <person name="Tsubouchi T."/>
            <person name="Morono Y."/>
            <person name="Uchiyama I."/>
            <person name="Ito T."/>
            <person name="Fujiyama A."/>
            <person name="Inagaki F."/>
            <person name="Takami H."/>
        </authorList>
    </citation>
    <scope>NUCLEOTIDE SEQUENCE</scope>
    <source>
        <strain evidence="1">Expedition CK06-06</strain>
    </source>
</reference>
<name>X1MWF3_9ZZZZ</name>
<proteinExistence type="predicted"/>
<dbReference type="AlphaFoldDB" id="X1MWF3"/>
<gene>
    <name evidence="1" type="ORF">S06H3_20009</name>
</gene>